<dbReference type="InterPro" id="IPR011761">
    <property type="entry name" value="ATP-grasp"/>
</dbReference>
<dbReference type="Gene3D" id="3.30.1490.20">
    <property type="entry name" value="ATP-grasp fold, A domain"/>
    <property type="match status" value="1"/>
</dbReference>
<evidence type="ECO:0000256" key="3">
    <source>
        <dbReference type="ARBA" id="ARBA00022840"/>
    </source>
</evidence>
<gene>
    <name evidence="6" type="ORF">FUA24_19925</name>
</gene>
<proteinExistence type="predicted"/>
<dbReference type="EMBL" id="VSDQ01000718">
    <property type="protein sequence ID" value="TYA71822.1"/>
    <property type="molecule type" value="Genomic_DNA"/>
</dbReference>
<evidence type="ECO:0000259" key="5">
    <source>
        <dbReference type="PROSITE" id="PS50975"/>
    </source>
</evidence>
<evidence type="ECO:0000256" key="1">
    <source>
        <dbReference type="ARBA" id="ARBA00022598"/>
    </source>
</evidence>
<dbReference type="Pfam" id="PF13535">
    <property type="entry name" value="ATP-grasp_4"/>
    <property type="match status" value="1"/>
</dbReference>
<evidence type="ECO:0000256" key="4">
    <source>
        <dbReference type="PROSITE-ProRule" id="PRU00409"/>
    </source>
</evidence>
<dbReference type="PANTHER" id="PTHR43585">
    <property type="entry name" value="FUMIPYRROLE BIOSYNTHESIS PROTEIN C"/>
    <property type="match status" value="1"/>
</dbReference>
<dbReference type="NCBIfam" id="NF009404">
    <property type="entry name" value="PRK12767.1-3"/>
    <property type="match status" value="1"/>
</dbReference>
<evidence type="ECO:0000313" key="6">
    <source>
        <dbReference type="EMBL" id="TYA71822.1"/>
    </source>
</evidence>
<dbReference type="GO" id="GO:0016874">
    <property type="term" value="F:ligase activity"/>
    <property type="evidence" value="ECO:0007669"/>
    <property type="project" value="UniProtKB-KW"/>
</dbReference>
<reference evidence="6 7" key="1">
    <citation type="submission" date="2019-08" db="EMBL/GenBank/DDBJ databases">
        <title>Seonamhaeicola sediminis sp. nov., isolated from marine sediment.</title>
        <authorList>
            <person name="Cao W.R."/>
        </authorList>
    </citation>
    <scope>NUCLEOTIDE SEQUENCE [LARGE SCALE GENOMIC DNA]</scope>
    <source>
        <strain evidence="6 7">B011</strain>
    </source>
</reference>
<dbReference type="InterPro" id="IPR052032">
    <property type="entry name" value="ATP-dep_AA_Ligase"/>
</dbReference>
<dbReference type="RefSeq" id="WP_148544809.1">
    <property type="nucleotide sequence ID" value="NZ_VSDQ01000718.1"/>
</dbReference>
<dbReference type="OrthoDB" id="9803907at2"/>
<dbReference type="Pfam" id="PF21360">
    <property type="entry name" value="PylC-like_N"/>
    <property type="match status" value="1"/>
</dbReference>
<keyword evidence="7" id="KW-1185">Reference proteome</keyword>
<comment type="caution">
    <text evidence="6">The sequence shown here is derived from an EMBL/GenBank/DDBJ whole genome shotgun (WGS) entry which is preliminary data.</text>
</comment>
<keyword evidence="3 4" id="KW-0067">ATP-binding</keyword>
<dbReference type="AlphaFoldDB" id="A0A5D0HR10"/>
<dbReference type="InterPro" id="IPR013815">
    <property type="entry name" value="ATP_grasp_subdomain_1"/>
</dbReference>
<dbReference type="SUPFAM" id="SSF56059">
    <property type="entry name" value="Glutathione synthetase ATP-binding domain-like"/>
    <property type="match status" value="1"/>
</dbReference>
<dbReference type="Gene3D" id="3.40.50.20">
    <property type="match status" value="1"/>
</dbReference>
<sequence length="344" mass="38743">MNYNILFTCAGRRNYLINYFKEALKGRGKIIAVDSQELATALIDADVSICVPNVNDKNYLKSLVEIVETYSVKAVISLNDFELPILSKNKEIFEKIGAKVIVSNTDVINVAFDKWETHNFIKRIGLNSPKTYINLDQALSDIEKGNLTFPIVLKPRFGSGSLSIEHVEDIEELKLTYQLLSLKLKKSVLQDVQKNTIVNETEFILIQEKLQGKEFGFDVVNDFNGEYFGMFVREKLSMRNGETDKAVSVIDDSFDEVGKLISKSLKHIGTVDGDAFVCNGQIYVLELNPRFGGGYPFSHHAGANISAVYVNWIIDGEDALPFEHINYKPGVIYSKCDRLIKHNL</sequence>
<protein>
    <submittedName>
        <fullName evidence="6">ATP-grasp domain-containing protein</fullName>
    </submittedName>
</protein>
<evidence type="ECO:0000256" key="2">
    <source>
        <dbReference type="ARBA" id="ARBA00022741"/>
    </source>
</evidence>
<keyword evidence="2 4" id="KW-0547">Nucleotide-binding</keyword>
<dbReference type="GO" id="GO:0005524">
    <property type="term" value="F:ATP binding"/>
    <property type="evidence" value="ECO:0007669"/>
    <property type="project" value="UniProtKB-UniRule"/>
</dbReference>
<organism evidence="6 7">
    <name type="scientific">Seonamhaeicola marinus</name>
    <dbReference type="NCBI Taxonomy" id="1912246"/>
    <lineage>
        <taxon>Bacteria</taxon>
        <taxon>Pseudomonadati</taxon>
        <taxon>Bacteroidota</taxon>
        <taxon>Flavobacteriia</taxon>
        <taxon>Flavobacteriales</taxon>
        <taxon>Flavobacteriaceae</taxon>
    </lineage>
</organism>
<dbReference type="PROSITE" id="PS50975">
    <property type="entry name" value="ATP_GRASP"/>
    <property type="match status" value="1"/>
</dbReference>
<dbReference type="Gene3D" id="3.30.470.20">
    <property type="entry name" value="ATP-grasp fold, B domain"/>
    <property type="match status" value="1"/>
</dbReference>
<dbReference type="Proteomes" id="UP000323930">
    <property type="component" value="Unassembled WGS sequence"/>
</dbReference>
<dbReference type="GO" id="GO:0046872">
    <property type="term" value="F:metal ion binding"/>
    <property type="evidence" value="ECO:0007669"/>
    <property type="project" value="InterPro"/>
</dbReference>
<evidence type="ECO:0000313" key="7">
    <source>
        <dbReference type="Proteomes" id="UP000323930"/>
    </source>
</evidence>
<accession>A0A5D0HR10</accession>
<dbReference type="PANTHER" id="PTHR43585:SF2">
    <property type="entry name" value="ATP-GRASP ENZYME FSQD"/>
    <property type="match status" value="1"/>
</dbReference>
<feature type="domain" description="ATP-grasp" evidence="5">
    <location>
        <begin position="118"/>
        <end position="314"/>
    </location>
</feature>
<keyword evidence="1" id="KW-0436">Ligase</keyword>
<name>A0A5D0HR10_9FLAO</name>
<dbReference type="InterPro" id="IPR048764">
    <property type="entry name" value="PylC_N"/>
</dbReference>